<keyword evidence="2" id="KW-1133">Transmembrane helix</keyword>
<dbReference type="EMBL" id="JH636049">
    <property type="protein sequence ID" value="EID54039.1"/>
    <property type="molecule type" value="Genomic_DNA"/>
</dbReference>
<feature type="compositionally biased region" description="Low complexity" evidence="1">
    <location>
        <begin position="158"/>
        <end position="197"/>
    </location>
</feature>
<organism evidence="3 4">
    <name type="scientific">Saccharomonospora xinjiangensis XJ-54</name>
    <dbReference type="NCBI Taxonomy" id="882086"/>
    <lineage>
        <taxon>Bacteria</taxon>
        <taxon>Bacillati</taxon>
        <taxon>Actinomycetota</taxon>
        <taxon>Actinomycetes</taxon>
        <taxon>Pseudonocardiales</taxon>
        <taxon>Pseudonocardiaceae</taxon>
        <taxon>Saccharomonospora</taxon>
    </lineage>
</organism>
<feature type="compositionally biased region" description="Low complexity" evidence="1">
    <location>
        <begin position="328"/>
        <end position="338"/>
    </location>
</feature>
<name>I0V1N6_9PSEU</name>
<evidence type="ECO:0000313" key="3">
    <source>
        <dbReference type="EMBL" id="EID54039.1"/>
    </source>
</evidence>
<keyword evidence="2" id="KW-0812">Transmembrane</keyword>
<keyword evidence="2" id="KW-0472">Membrane</keyword>
<feature type="compositionally biased region" description="Polar residues" evidence="1">
    <location>
        <begin position="93"/>
        <end position="112"/>
    </location>
</feature>
<feature type="compositionally biased region" description="Polar residues" evidence="1">
    <location>
        <begin position="364"/>
        <end position="373"/>
    </location>
</feature>
<feature type="compositionally biased region" description="Basic and acidic residues" evidence="1">
    <location>
        <begin position="339"/>
        <end position="349"/>
    </location>
</feature>
<gene>
    <name evidence="3" type="ORF">SacxiDRAFT_1797</name>
</gene>
<dbReference type="HOGENOM" id="CLU_692401_0_0_11"/>
<reference evidence="3 4" key="1">
    <citation type="submission" date="2012-01" db="EMBL/GenBank/DDBJ databases">
        <title>Improved High-Quality Draft sequence of Saccharomonospora xinjiangensis XJ-54.</title>
        <authorList>
            <consortium name="US DOE Joint Genome Institute"/>
            <person name="Lucas S."/>
            <person name="Han J."/>
            <person name="Lapidus A."/>
            <person name="Cheng J.-F."/>
            <person name="Goodwin L."/>
            <person name="Pitluck S."/>
            <person name="Peters L."/>
            <person name="Mikhailova N."/>
            <person name="Teshima H."/>
            <person name="Detter J.C."/>
            <person name="Han C."/>
            <person name="Tapia R."/>
            <person name="Land M."/>
            <person name="Hauser L."/>
            <person name="Kyrpides N."/>
            <person name="Ivanova N."/>
            <person name="Pagani I."/>
            <person name="Brambilla E.-M."/>
            <person name="Klenk H.-P."/>
            <person name="Woyke T."/>
        </authorList>
    </citation>
    <scope>NUCLEOTIDE SEQUENCE [LARGE SCALE GENOMIC DNA]</scope>
    <source>
        <strain evidence="3 4">XJ-54</strain>
    </source>
</reference>
<sequence>MGATGSPATSSAYARLAAERISPLHRVLLVVALAFGGWLFSALIAGTATADEEPPAVENAREMWDCSEASGAVGSERPMLGKSHAAPGPGFCPTSSGASPHGTGESQTTSSPEHAGSPEHTVPTEHEDSEGPVPDSGTDSADPTDPTDSHDAENTECSRGSGSNRDGSTDSTDSTDSVSNTGGTEPTDGTGDTGSTDRTSDVPGEDAATAPEKPVAAPEAGLLEPVEPLLDATTNRLLSTTSGLLDNTRSLTGLLFDALPEVTGPIGDTIEDVVDAPGTLPGDDSPLDLLPGITIPRLPIGIGELLPVNPGERPALPDGDARVGPVASPGTSPETSETSETRKPKEEHTALLAAGETEPVWDTSHGSGWTTQDIDNDTEAKGRGSSRPFGPVAPSPSAPASFATPSSAGASSQDNSHHPHRGEHGILSDVPTVTQLRLLGNSRDHDVVGAGRAAALPTTSPD</sequence>
<feature type="region of interest" description="Disordered" evidence="1">
    <location>
        <begin position="309"/>
        <end position="462"/>
    </location>
</feature>
<evidence type="ECO:0000313" key="4">
    <source>
        <dbReference type="Proteomes" id="UP000004691"/>
    </source>
</evidence>
<feature type="compositionally biased region" description="Low complexity" evidence="1">
    <location>
        <begin position="398"/>
        <end position="412"/>
    </location>
</feature>
<feature type="compositionally biased region" description="Low complexity" evidence="1">
    <location>
        <begin position="134"/>
        <end position="146"/>
    </location>
</feature>
<dbReference type="eggNOG" id="ENOG5033YXW">
    <property type="taxonomic scope" value="Bacteria"/>
</dbReference>
<dbReference type="Proteomes" id="UP000004691">
    <property type="component" value="Unassembled WGS sequence"/>
</dbReference>
<protein>
    <submittedName>
        <fullName evidence="3">Uncharacterized protein</fullName>
    </submittedName>
</protein>
<proteinExistence type="predicted"/>
<feature type="region of interest" description="Disordered" evidence="1">
    <location>
        <begin position="70"/>
        <end position="220"/>
    </location>
</feature>
<dbReference type="STRING" id="882086.SacxiDRAFT_1797"/>
<accession>I0V1N6</accession>
<evidence type="ECO:0000256" key="2">
    <source>
        <dbReference type="SAM" id="Phobius"/>
    </source>
</evidence>
<feature type="transmembrane region" description="Helical" evidence="2">
    <location>
        <begin position="27"/>
        <end position="48"/>
    </location>
</feature>
<keyword evidence="4" id="KW-1185">Reference proteome</keyword>
<evidence type="ECO:0000256" key="1">
    <source>
        <dbReference type="SAM" id="MobiDB-lite"/>
    </source>
</evidence>
<dbReference type="AlphaFoldDB" id="I0V1N6"/>